<evidence type="ECO:0000313" key="4">
    <source>
        <dbReference type="Ensembl" id="ENSACOP00000013049.1"/>
    </source>
</evidence>
<sequence length="599" mass="68815">MALPRWVFLLLLTPLLAAKEEEEPDPNISGEAEEAGTCKAPSNWDSKLRLTPYHSSYAPNDLVQLSCAGEYTPSVSRIRCISNGTHTLWNTTATCKEKCQQPQWDSRLHFTPQKSFYRINEEVMLSCSMEDPVPLAVIRCAKGASPDSKYDWEMDSQGTWHGVAENLTCTTAPPETCQRPQWDARLRLKPDQDSYQKNEEVMLSCRKGFQPPFTRVKCVGKNMSNSNGKPEYREVWLGKDSKGQWNQAQDRVECIETCQRPQWDRSLQLAPNQNNYKKNEEVMLSCPEGFQPSFTHVKCSREAQSISHGKSEVWFGKDRGGQWNRIQYKVECIETCRRPQWDTRLQLRPDQDNYQKYEEVMLSCPEGLQPSFTHVKCMRKFLILSQGEPEYREVWFGKDSRGQWNQAQNRVQCIAPPESCQRPQWDSRLRLAPDWDYYKKNKEVMLSCPEGFQPSFTKIICGREVQPNSNGKPEYREVWLGKNSRGQWNRIQNKVECMEVLHVDPGTLEVSSTSIKVKWSCLVPEACSHMRAMCRLAGPSSPPCEAEEVAGEEVLHGQEGTFSCSALQPFTEYSVTISRQPLTILYRGVFRTKETGMFT</sequence>
<feature type="chain" id="PRO_5034853961" evidence="3">
    <location>
        <begin position="19"/>
        <end position="599"/>
    </location>
</feature>
<evidence type="ECO:0000313" key="5">
    <source>
        <dbReference type="Proteomes" id="UP000694522"/>
    </source>
</evidence>
<feature type="region of interest" description="Disordered" evidence="2">
    <location>
        <begin position="20"/>
        <end position="40"/>
    </location>
</feature>
<dbReference type="SUPFAM" id="SSF57535">
    <property type="entry name" value="Complement control module/SCR domain"/>
    <property type="match status" value="1"/>
</dbReference>
<protein>
    <submittedName>
        <fullName evidence="4">Uncharacterized protein</fullName>
    </submittedName>
</protein>
<reference evidence="4" key="1">
    <citation type="submission" date="2025-08" db="UniProtKB">
        <authorList>
            <consortium name="Ensembl"/>
        </authorList>
    </citation>
    <scope>IDENTIFICATION</scope>
</reference>
<evidence type="ECO:0000256" key="2">
    <source>
        <dbReference type="SAM" id="MobiDB-lite"/>
    </source>
</evidence>
<proteinExistence type="predicted"/>
<evidence type="ECO:0000256" key="1">
    <source>
        <dbReference type="ARBA" id="ARBA00023157"/>
    </source>
</evidence>
<evidence type="ECO:0000256" key="3">
    <source>
        <dbReference type="SAM" id="SignalP"/>
    </source>
</evidence>
<dbReference type="AlphaFoldDB" id="A0A8B9FPW4"/>
<dbReference type="InterPro" id="IPR035976">
    <property type="entry name" value="Sushi/SCR/CCP_sf"/>
</dbReference>
<organism evidence="4 5">
    <name type="scientific">Amazona collaria</name>
    <name type="common">yellow-billed parrot</name>
    <dbReference type="NCBI Taxonomy" id="241587"/>
    <lineage>
        <taxon>Eukaryota</taxon>
        <taxon>Metazoa</taxon>
        <taxon>Chordata</taxon>
        <taxon>Craniata</taxon>
        <taxon>Vertebrata</taxon>
        <taxon>Euteleostomi</taxon>
        <taxon>Archelosauria</taxon>
        <taxon>Archosauria</taxon>
        <taxon>Dinosauria</taxon>
        <taxon>Saurischia</taxon>
        <taxon>Theropoda</taxon>
        <taxon>Coelurosauria</taxon>
        <taxon>Aves</taxon>
        <taxon>Neognathae</taxon>
        <taxon>Neoaves</taxon>
        <taxon>Telluraves</taxon>
        <taxon>Australaves</taxon>
        <taxon>Psittaciformes</taxon>
        <taxon>Psittacidae</taxon>
        <taxon>Amazona</taxon>
    </lineage>
</organism>
<accession>A0A8B9FPW4</accession>
<keyword evidence="1" id="KW-1015">Disulfide bond</keyword>
<reference evidence="4" key="2">
    <citation type="submission" date="2025-09" db="UniProtKB">
        <authorList>
            <consortium name="Ensembl"/>
        </authorList>
    </citation>
    <scope>IDENTIFICATION</scope>
</reference>
<keyword evidence="3" id="KW-0732">Signal</keyword>
<dbReference type="Proteomes" id="UP000694522">
    <property type="component" value="Unplaced"/>
</dbReference>
<name>A0A8B9FPW4_9PSIT</name>
<feature type="signal peptide" evidence="3">
    <location>
        <begin position="1"/>
        <end position="18"/>
    </location>
</feature>
<keyword evidence="5" id="KW-1185">Reference proteome</keyword>
<dbReference type="Ensembl" id="ENSACOT00000013507.1">
    <property type="protein sequence ID" value="ENSACOP00000013049.1"/>
    <property type="gene ID" value="ENSACOG00000009068.1"/>
</dbReference>